<evidence type="ECO:0000313" key="2">
    <source>
        <dbReference type="EMBL" id="KEZ15311.1"/>
    </source>
</evidence>
<comment type="caution">
    <text evidence="2">The sequence shown here is derived from an EMBL/GenBank/DDBJ whole genome shotgun (WGS) entry which is preliminary data.</text>
</comment>
<dbReference type="PANTHER" id="PTHR43300:SF11">
    <property type="entry name" value="ACETYLTRANSFERASE RV3034C-RELATED"/>
    <property type="match status" value="1"/>
</dbReference>
<dbReference type="SUPFAM" id="SSF51161">
    <property type="entry name" value="Trimeric LpxA-like enzymes"/>
    <property type="match status" value="1"/>
</dbReference>
<keyword evidence="2" id="KW-0012">Acyltransferase</keyword>
<proteinExistence type="inferred from homology"/>
<evidence type="ECO:0000313" key="3">
    <source>
        <dbReference type="Proteomes" id="UP000028534"/>
    </source>
</evidence>
<comment type="similarity">
    <text evidence="1">Belongs to the transferase hexapeptide repeat family.</text>
</comment>
<keyword evidence="2" id="KW-0808">Transferase</keyword>
<dbReference type="eggNOG" id="COG0110">
    <property type="taxonomic scope" value="Bacteria"/>
</dbReference>
<dbReference type="Proteomes" id="UP000028534">
    <property type="component" value="Unassembled WGS sequence"/>
</dbReference>
<dbReference type="AlphaFoldDB" id="A0A084EBG9"/>
<dbReference type="Gene3D" id="2.160.10.10">
    <property type="entry name" value="Hexapeptide repeat proteins"/>
    <property type="match status" value="1"/>
</dbReference>
<dbReference type="CDD" id="cd03349">
    <property type="entry name" value="LbH_XAT"/>
    <property type="match status" value="1"/>
</dbReference>
<name>A0A084EBG9_SPHYA</name>
<dbReference type="RefSeq" id="WP_155276502.1">
    <property type="nucleotide sequence ID" value="NZ_JGVR01000042.1"/>
</dbReference>
<gene>
    <name evidence="2" type="ORF">CP98_04547</name>
</gene>
<dbReference type="PANTHER" id="PTHR43300">
    <property type="entry name" value="ACETYLTRANSFERASE"/>
    <property type="match status" value="1"/>
</dbReference>
<dbReference type="EMBL" id="JGVR01000042">
    <property type="protein sequence ID" value="KEZ15311.1"/>
    <property type="molecule type" value="Genomic_DNA"/>
</dbReference>
<dbReference type="InterPro" id="IPR011004">
    <property type="entry name" value="Trimer_LpxA-like_sf"/>
</dbReference>
<organism evidence="2 3">
    <name type="scientific">Sphingobium yanoikuyae</name>
    <name type="common">Sphingomonas yanoikuyae</name>
    <dbReference type="NCBI Taxonomy" id="13690"/>
    <lineage>
        <taxon>Bacteria</taxon>
        <taxon>Pseudomonadati</taxon>
        <taxon>Pseudomonadota</taxon>
        <taxon>Alphaproteobacteria</taxon>
        <taxon>Sphingomonadales</taxon>
        <taxon>Sphingomonadaceae</taxon>
        <taxon>Sphingobium</taxon>
    </lineage>
</organism>
<dbReference type="InterPro" id="IPR050179">
    <property type="entry name" value="Trans_hexapeptide_repeat"/>
</dbReference>
<dbReference type="GO" id="GO:0016746">
    <property type="term" value="F:acyltransferase activity"/>
    <property type="evidence" value="ECO:0007669"/>
    <property type="project" value="UniProtKB-KW"/>
</dbReference>
<reference evidence="2 3" key="1">
    <citation type="submission" date="2014-03" db="EMBL/GenBank/DDBJ databases">
        <title>Genome sequence of Sphingobium yanoikuyae B1.</title>
        <authorList>
            <person name="Gan H.M."/>
            <person name="Gan H.Y."/>
            <person name="Savka M.A."/>
        </authorList>
    </citation>
    <scope>NUCLEOTIDE SEQUENCE [LARGE SCALE GENOMIC DNA]</scope>
    <source>
        <strain evidence="2 3">B1</strain>
    </source>
</reference>
<sequence length="232" mass="26878">MKDVGRSSRFRDGLLERLYRSRHWHWLFRKMVMRWDGGEFRSRTWRRLLAKYQDVHVGAYTYGPVLYRGRMPRGTRIGRWCSVGRDLIVRRRNHPIERVSQHPFFYNATLGLLEQDSIPVNADNPLLIGHDVWIGDRVMILSECATIGNGAVLAGGAVVTKDVPPYAIVGGVPARILRYRFPEEVQAQLEESRWWELELAALAALKPMLLEPLDEARAIMFKVKCLEQRIII</sequence>
<protein>
    <submittedName>
        <fullName evidence="2">Acyltransferase family protein</fullName>
    </submittedName>
</protein>
<accession>A0A084EBG9</accession>
<evidence type="ECO:0000256" key="1">
    <source>
        <dbReference type="ARBA" id="ARBA00007274"/>
    </source>
</evidence>
<dbReference type="PATRIC" id="fig|13690.10.peg.4682"/>